<name>A0A0C9XGZ7_9AGAR</name>
<feature type="compositionally biased region" description="Basic and acidic residues" evidence="1">
    <location>
        <begin position="75"/>
        <end position="85"/>
    </location>
</feature>
<evidence type="ECO:0000256" key="1">
    <source>
        <dbReference type="SAM" id="MobiDB-lite"/>
    </source>
</evidence>
<dbReference type="Proteomes" id="UP000054477">
    <property type="component" value="Unassembled WGS sequence"/>
</dbReference>
<dbReference type="HOGENOM" id="CLU_2512963_0_0_1"/>
<proteinExistence type="predicted"/>
<sequence>MKKSSSGAARYYCRGMSRRSNTFERDEASAVTKVHIRNAAMGWRVNEYVLTTQEFQQLRSDGDVPIENACPPGETDLREFHPAVQ</sequence>
<organism evidence="2 3">
    <name type="scientific">Laccaria amethystina LaAM-08-1</name>
    <dbReference type="NCBI Taxonomy" id="1095629"/>
    <lineage>
        <taxon>Eukaryota</taxon>
        <taxon>Fungi</taxon>
        <taxon>Dikarya</taxon>
        <taxon>Basidiomycota</taxon>
        <taxon>Agaricomycotina</taxon>
        <taxon>Agaricomycetes</taxon>
        <taxon>Agaricomycetidae</taxon>
        <taxon>Agaricales</taxon>
        <taxon>Agaricineae</taxon>
        <taxon>Hydnangiaceae</taxon>
        <taxon>Laccaria</taxon>
    </lineage>
</organism>
<evidence type="ECO:0000313" key="2">
    <source>
        <dbReference type="EMBL" id="KIJ96946.1"/>
    </source>
</evidence>
<reference evidence="3" key="2">
    <citation type="submission" date="2015-01" db="EMBL/GenBank/DDBJ databases">
        <title>Evolutionary Origins and Diversification of the Mycorrhizal Mutualists.</title>
        <authorList>
            <consortium name="DOE Joint Genome Institute"/>
            <consortium name="Mycorrhizal Genomics Consortium"/>
            <person name="Kohler A."/>
            <person name="Kuo A."/>
            <person name="Nagy L.G."/>
            <person name="Floudas D."/>
            <person name="Copeland A."/>
            <person name="Barry K.W."/>
            <person name="Cichocki N."/>
            <person name="Veneault-Fourrey C."/>
            <person name="LaButti K."/>
            <person name="Lindquist E.A."/>
            <person name="Lipzen A."/>
            <person name="Lundell T."/>
            <person name="Morin E."/>
            <person name="Murat C."/>
            <person name="Riley R."/>
            <person name="Ohm R."/>
            <person name="Sun H."/>
            <person name="Tunlid A."/>
            <person name="Henrissat B."/>
            <person name="Grigoriev I.V."/>
            <person name="Hibbett D.S."/>
            <person name="Martin F."/>
        </authorList>
    </citation>
    <scope>NUCLEOTIDE SEQUENCE [LARGE SCALE GENOMIC DNA]</scope>
    <source>
        <strain evidence="3">LaAM-08-1</strain>
    </source>
</reference>
<dbReference type="EMBL" id="KN838706">
    <property type="protein sequence ID" value="KIJ96946.1"/>
    <property type="molecule type" value="Genomic_DNA"/>
</dbReference>
<gene>
    <name evidence="2" type="ORF">K443DRAFT_681912</name>
</gene>
<evidence type="ECO:0000313" key="3">
    <source>
        <dbReference type="Proteomes" id="UP000054477"/>
    </source>
</evidence>
<dbReference type="AlphaFoldDB" id="A0A0C9XGZ7"/>
<keyword evidence="3" id="KW-1185">Reference proteome</keyword>
<reference evidence="2 3" key="1">
    <citation type="submission" date="2014-04" db="EMBL/GenBank/DDBJ databases">
        <authorList>
            <consortium name="DOE Joint Genome Institute"/>
            <person name="Kuo A."/>
            <person name="Kohler A."/>
            <person name="Nagy L.G."/>
            <person name="Floudas D."/>
            <person name="Copeland A."/>
            <person name="Barry K.W."/>
            <person name="Cichocki N."/>
            <person name="Veneault-Fourrey C."/>
            <person name="LaButti K."/>
            <person name="Lindquist E.A."/>
            <person name="Lipzen A."/>
            <person name="Lundell T."/>
            <person name="Morin E."/>
            <person name="Murat C."/>
            <person name="Sun H."/>
            <person name="Tunlid A."/>
            <person name="Henrissat B."/>
            <person name="Grigoriev I.V."/>
            <person name="Hibbett D.S."/>
            <person name="Martin F."/>
            <person name="Nordberg H.P."/>
            <person name="Cantor M.N."/>
            <person name="Hua S.X."/>
        </authorList>
    </citation>
    <scope>NUCLEOTIDE SEQUENCE [LARGE SCALE GENOMIC DNA]</scope>
    <source>
        <strain evidence="2 3">LaAM-08-1</strain>
    </source>
</reference>
<accession>A0A0C9XGZ7</accession>
<feature type="region of interest" description="Disordered" evidence="1">
    <location>
        <begin position="62"/>
        <end position="85"/>
    </location>
</feature>
<protein>
    <submittedName>
        <fullName evidence="2">Uncharacterized protein</fullName>
    </submittedName>
</protein>